<dbReference type="InterPro" id="IPR014044">
    <property type="entry name" value="CAP_dom"/>
</dbReference>
<dbReference type="InterPro" id="IPR036028">
    <property type="entry name" value="SH3-like_dom_sf"/>
</dbReference>
<dbReference type="CDD" id="cd05379">
    <property type="entry name" value="CAP_bacterial"/>
    <property type="match status" value="1"/>
</dbReference>
<dbReference type="AlphaFoldDB" id="A0A1G1XM27"/>
<protein>
    <recommendedName>
        <fullName evidence="6">SH3b domain-containing protein</fullName>
    </recommendedName>
</protein>
<dbReference type="EMBL" id="MHHZ01000022">
    <property type="protein sequence ID" value="OGY41089.1"/>
    <property type="molecule type" value="Genomic_DNA"/>
</dbReference>
<dbReference type="Proteomes" id="UP000176498">
    <property type="component" value="Unassembled WGS sequence"/>
</dbReference>
<evidence type="ECO:0000256" key="1">
    <source>
        <dbReference type="SAM" id="MobiDB-lite"/>
    </source>
</evidence>
<dbReference type="Gene3D" id="3.40.33.10">
    <property type="entry name" value="CAP"/>
    <property type="match status" value="1"/>
</dbReference>
<feature type="compositionally biased region" description="Pro residues" evidence="1">
    <location>
        <begin position="112"/>
        <end position="122"/>
    </location>
</feature>
<feature type="domain" description="SH3b" evidence="3">
    <location>
        <begin position="60"/>
        <end position="93"/>
    </location>
</feature>
<evidence type="ECO:0008006" key="6">
    <source>
        <dbReference type="Google" id="ProtNLM"/>
    </source>
</evidence>
<name>A0A1G1XM27_9BACT</name>
<dbReference type="CDD" id="cd00174">
    <property type="entry name" value="SH3"/>
    <property type="match status" value="1"/>
</dbReference>
<evidence type="ECO:0000313" key="4">
    <source>
        <dbReference type="EMBL" id="OGY41089.1"/>
    </source>
</evidence>
<proteinExistence type="predicted"/>
<feature type="region of interest" description="Disordered" evidence="1">
    <location>
        <begin position="106"/>
        <end position="131"/>
    </location>
</feature>
<feature type="domain" description="SCP" evidence="2">
    <location>
        <begin position="331"/>
        <end position="472"/>
    </location>
</feature>
<evidence type="ECO:0000313" key="5">
    <source>
        <dbReference type="Proteomes" id="UP000176498"/>
    </source>
</evidence>
<evidence type="ECO:0000259" key="2">
    <source>
        <dbReference type="Pfam" id="PF00188"/>
    </source>
</evidence>
<dbReference type="SUPFAM" id="SSF55797">
    <property type="entry name" value="PR-1-like"/>
    <property type="match status" value="1"/>
</dbReference>
<dbReference type="InterPro" id="IPR003646">
    <property type="entry name" value="SH3-like_bac-type"/>
</dbReference>
<reference evidence="4 5" key="1">
    <citation type="journal article" date="2016" name="Nat. Commun.">
        <title>Thousands of microbial genomes shed light on interconnected biogeochemical processes in an aquifer system.</title>
        <authorList>
            <person name="Anantharaman K."/>
            <person name="Brown C.T."/>
            <person name="Hug L.A."/>
            <person name="Sharon I."/>
            <person name="Castelle C.J."/>
            <person name="Probst A.J."/>
            <person name="Thomas B.C."/>
            <person name="Singh A."/>
            <person name="Wilkins M.J."/>
            <person name="Karaoz U."/>
            <person name="Brodie E.L."/>
            <person name="Williams K.H."/>
            <person name="Hubbard S.S."/>
            <person name="Banfield J.F."/>
        </authorList>
    </citation>
    <scope>NUCLEOTIDE SEQUENCE [LARGE SCALE GENOMIC DNA]</scope>
</reference>
<dbReference type="Gene3D" id="2.30.30.40">
    <property type="entry name" value="SH3 Domains"/>
    <property type="match status" value="1"/>
</dbReference>
<organism evidence="4 5">
    <name type="scientific">Candidatus Buchananbacteria bacterium RBG_13_36_9</name>
    <dbReference type="NCBI Taxonomy" id="1797530"/>
    <lineage>
        <taxon>Bacteria</taxon>
        <taxon>Candidatus Buchananiibacteriota</taxon>
    </lineage>
</organism>
<accession>A0A1G1XM27</accession>
<dbReference type="Pfam" id="PF00188">
    <property type="entry name" value="CAP"/>
    <property type="match status" value="1"/>
</dbReference>
<dbReference type="InterPro" id="IPR035940">
    <property type="entry name" value="CAP_sf"/>
</dbReference>
<evidence type="ECO:0000259" key="3">
    <source>
        <dbReference type="Pfam" id="PF08239"/>
    </source>
</evidence>
<gene>
    <name evidence="4" type="ORF">A2Y82_01655</name>
</gene>
<dbReference type="Pfam" id="PF08239">
    <property type="entry name" value="SH3_3"/>
    <property type="match status" value="1"/>
</dbReference>
<comment type="caution">
    <text evidence="4">The sequence shown here is derived from an EMBL/GenBank/DDBJ whole genome shotgun (WGS) entry which is preliminary data.</text>
</comment>
<sequence length="486" mass="53894">MRKIVLIIFILSLLVIPTAVTNIKICQAGCCGCDPVYPYDAKGEVISAVWVRDQACVATGAIIDTLKAGEVVKITDKTDGWYKVVSPRGQVGWSGETFFRMTDKALTGSTPAPTPSPSPSPAPTTSNPVTNPTYSSSTLAWLKGYILLQVQEHGEAWYVNPPDFKRYYMKDGPTAYEMMRSFGLGITDADLAKIPKDTDSFEGDWSLRNRLSGRILLQVQQHGEAWYIYPKTKKRYYLKDGAAAYEIMRYLGLGITNTDLSKLASENLALIPYTASTGNTTTNTTGSSTIDQTFSGAGYISSGSQIAGTGSFQKGIVPSGFNYKIVTQHILDRINYERTKRGKLAIVSDQRMIDTASVWAEQMYLQGAITHTRLPVNMIAREWVWQNFKIGFREDWGWLYENIGGGSYNRSSGINESIMSSMDDLFDFYMSEEAANGIHYQTIMHDHLTHVGVGYYFDGNNDSGNLYTVLHYGGLNGNVGMIDKTW</sequence>
<dbReference type="SUPFAM" id="SSF50044">
    <property type="entry name" value="SH3-domain"/>
    <property type="match status" value="1"/>
</dbReference>